<evidence type="ECO:0000313" key="1">
    <source>
        <dbReference type="EMBL" id="EDP95182.1"/>
    </source>
</evidence>
<dbReference type="HOGENOM" id="CLU_2436968_0_0_10"/>
<name>A9E5H7_9FLAO</name>
<evidence type="ECO:0000313" key="2">
    <source>
        <dbReference type="Proteomes" id="UP000002945"/>
    </source>
</evidence>
<dbReference type="RefSeq" id="WP_007093938.1">
    <property type="nucleotide sequence ID" value="NZ_CP142125.1"/>
</dbReference>
<proteinExistence type="predicted"/>
<dbReference type="OrthoDB" id="9852335at2"/>
<protein>
    <submittedName>
        <fullName evidence="1">Uncharacterized protein</fullName>
    </submittedName>
</protein>
<keyword evidence="2" id="KW-1185">Reference proteome</keyword>
<gene>
    <name evidence="1" type="ORF">KAOT1_06852</name>
</gene>
<comment type="caution">
    <text evidence="1">The sequence shown here is derived from an EMBL/GenBank/DDBJ whole genome shotgun (WGS) entry which is preliminary data.</text>
</comment>
<sequence length="90" mass="9281">MAANNFFNVVNISGGALNAKINGNTISVPTEGAQSPGHTFQAGEKITVTVEGQSVDLNLPGGVNSWSTIVYTTQGINVFPSAPNSGIVQY</sequence>
<reference evidence="1 2" key="1">
    <citation type="journal article" date="2011" name="J. Bacteriol.">
        <title>Genome sequence of the algicidal bacterium Kordia algicida OT-1.</title>
        <authorList>
            <person name="Lee H.S."/>
            <person name="Kang S.G."/>
            <person name="Kwon K.K."/>
            <person name="Lee J.H."/>
            <person name="Kim S.J."/>
        </authorList>
    </citation>
    <scope>NUCLEOTIDE SEQUENCE [LARGE SCALE GENOMIC DNA]</scope>
    <source>
        <strain evidence="1 2">OT-1</strain>
    </source>
</reference>
<dbReference type="AlphaFoldDB" id="A9E5H7"/>
<accession>A9E5H7</accession>
<dbReference type="EMBL" id="ABIB01000010">
    <property type="protein sequence ID" value="EDP95182.1"/>
    <property type="molecule type" value="Genomic_DNA"/>
</dbReference>
<dbReference type="Proteomes" id="UP000002945">
    <property type="component" value="Unassembled WGS sequence"/>
</dbReference>
<organism evidence="1 2">
    <name type="scientific">Kordia algicida OT-1</name>
    <dbReference type="NCBI Taxonomy" id="391587"/>
    <lineage>
        <taxon>Bacteria</taxon>
        <taxon>Pseudomonadati</taxon>
        <taxon>Bacteroidota</taxon>
        <taxon>Flavobacteriia</taxon>
        <taxon>Flavobacteriales</taxon>
        <taxon>Flavobacteriaceae</taxon>
        <taxon>Kordia</taxon>
    </lineage>
</organism>